<dbReference type="PANTHER" id="PTHR43756:SF1">
    <property type="entry name" value="3-PHENYLPROPIONATE_CINNAMIC ACID DIOXYGENASE SUBUNIT ALPHA"/>
    <property type="match status" value="1"/>
</dbReference>
<dbReference type="CDD" id="cd08881">
    <property type="entry name" value="RHO_alpha_C_NDO-like"/>
    <property type="match status" value="1"/>
</dbReference>
<dbReference type="SUPFAM" id="SSF50022">
    <property type="entry name" value="ISP domain"/>
    <property type="match status" value="1"/>
</dbReference>
<keyword evidence="3" id="KW-0479">Metal-binding</keyword>
<gene>
    <name evidence="11" type="ORF">GCM10011607_39310</name>
</gene>
<dbReference type="GO" id="GO:0051213">
    <property type="term" value="F:dioxygenase activity"/>
    <property type="evidence" value="ECO:0007669"/>
    <property type="project" value="UniProtKB-KW"/>
</dbReference>
<dbReference type="InterPro" id="IPR043266">
    <property type="entry name" value="RHO_NdoB-like_C"/>
</dbReference>
<dbReference type="PANTHER" id="PTHR43756">
    <property type="entry name" value="CHOLINE MONOOXYGENASE, CHLOROPLASTIC"/>
    <property type="match status" value="1"/>
</dbReference>
<dbReference type="InterPro" id="IPR036922">
    <property type="entry name" value="Rieske_2Fe-2S_sf"/>
</dbReference>
<evidence type="ECO:0000256" key="8">
    <source>
        <dbReference type="ARBA" id="ARBA00023014"/>
    </source>
</evidence>
<dbReference type="Pfam" id="PF00355">
    <property type="entry name" value="Rieske"/>
    <property type="match status" value="1"/>
</dbReference>
<feature type="domain" description="Rieske" evidence="10">
    <location>
        <begin position="39"/>
        <end position="130"/>
    </location>
</feature>
<evidence type="ECO:0000256" key="6">
    <source>
        <dbReference type="ARBA" id="ARBA00023002"/>
    </source>
</evidence>
<dbReference type="EMBL" id="BMII01000049">
    <property type="protein sequence ID" value="GGB75108.1"/>
    <property type="molecule type" value="Genomic_DNA"/>
</dbReference>
<dbReference type="InterPro" id="IPR015879">
    <property type="entry name" value="Ring_hydroxy_dOase_asu_C_dom"/>
</dbReference>
<dbReference type="InterPro" id="IPR015881">
    <property type="entry name" value="ARHD_Rieske_2Fe_2S"/>
</dbReference>
<dbReference type="RefSeq" id="WP_188740995.1">
    <property type="nucleotide sequence ID" value="NZ_BMII01000049.1"/>
</dbReference>
<keyword evidence="8" id="KW-0411">Iron-sulfur</keyword>
<keyword evidence="9" id="KW-0520">NAD</keyword>
<dbReference type="PROSITE" id="PS51296">
    <property type="entry name" value="RIESKE"/>
    <property type="match status" value="1"/>
</dbReference>
<evidence type="ECO:0000256" key="3">
    <source>
        <dbReference type="ARBA" id="ARBA00022723"/>
    </source>
</evidence>
<dbReference type="SUPFAM" id="SSF55961">
    <property type="entry name" value="Bet v1-like"/>
    <property type="match status" value="1"/>
</dbReference>
<keyword evidence="6" id="KW-0560">Oxidoreductase</keyword>
<dbReference type="Gene3D" id="3.90.380.10">
    <property type="entry name" value="Naphthalene 1,2-dioxygenase Alpha Subunit, Chain A, domain 1"/>
    <property type="match status" value="1"/>
</dbReference>
<keyword evidence="12" id="KW-1185">Reference proteome</keyword>
<evidence type="ECO:0000256" key="4">
    <source>
        <dbReference type="ARBA" id="ARBA00022797"/>
    </source>
</evidence>
<sequence>MKDQDSNLIDVNHGTQLHKIHGDQKIFEKELENVFGRSWLFLTHESIIPNHGDYIVTKMGTDEVIVSRQENGDIKAFLNVCRHRGAQLCPNEAGNAKGFVCSYHGWGYGNTGELQAVPFDKEVYGGLLDKCKNSLHEVAKVQSFHGFIYGCFDEDAPSLDEYFGDLKWYLEPYFEHSGGLELIGPPARCLIRANWKCPSENFVGDAYHVGWTHASALRTGQSVFTPLASNSTPPTEGLGLQVTTKYGSGLGVLWDAYAGIHDSSLIDDMMQWACTKEQQLAEKIGVVRARIYRSHLNTTIFPNNSFLTGSGVFKTWQPIDKDTTEVYTWAMVEKDMPEELKQRIAISVQRTFGVAGYWESDDNDNMESETYMTKGFQTKNKQLNAQMGIGNDVYNGEYPGVVGESAIGETSYRGYYRAYGAIVNSNSWHEIEDKSSTWADILTNAKTK</sequence>
<keyword evidence="4" id="KW-0058">Aromatic hydrocarbons catabolism</keyword>
<accession>A0ABQ1JQN5</accession>
<evidence type="ECO:0000256" key="5">
    <source>
        <dbReference type="ARBA" id="ARBA00022964"/>
    </source>
</evidence>
<protein>
    <submittedName>
        <fullName evidence="11">Large terminal subunit of phenylpropionate dioxygenase</fullName>
    </submittedName>
</protein>
<dbReference type="Gene3D" id="2.102.10.10">
    <property type="entry name" value="Rieske [2Fe-2S] iron-sulphur domain"/>
    <property type="match status" value="1"/>
</dbReference>
<evidence type="ECO:0000256" key="7">
    <source>
        <dbReference type="ARBA" id="ARBA00023004"/>
    </source>
</evidence>
<dbReference type="Pfam" id="PF00848">
    <property type="entry name" value="Ring_hydroxyl_A"/>
    <property type="match status" value="1"/>
</dbReference>
<dbReference type="PRINTS" id="PR00090">
    <property type="entry name" value="RNGDIOXGNASE"/>
</dbReference>
<dbReference type="PROSITE" id="PS00570">
    <property type="entry name" value="RING_HYDROXYL_ALPHA"/>
    <property type="match status" value="1"/>
</dbReference>
<comment type="caution">
    <text evidence="11">The sequence shown here is derived from an EMBL/GenBank/DDBJ whole genome shotgun (WGS) entry which is preliminary data.</text>
</comment>
<name>A0ABQ1JQN5_9GAMM</name>
<organism evidence="11 12">
    <name type="scientific">Shewanella inventionis</name>
    <dbReference type="NCBI Taxonomy" id="1738770"/>
    <lineage>
        <taxon>Bacteria</taxon>
        <taxon>Pseudomonadati</taxon>
        <taxon>Pseudomonadota</taxon>
        <taxon>Gammaproteobacteria</taxon>
        <taxon>Alteromonadales</taxon>
        <taxon>Shewanellaceae</taxon>
        <taxon>Shewanella</taxon>
    </lineage>
</organism>
<dbReference type="InterPro" id="IPR001663">
    <property type="entry name" value="Rng_hydr_dOase-A"/>
</dbReference>
<comment type="similarity">
    <text evidence="1">Belongs to the bacterial ring-hydroxylating dioxygenase alpha subunit family.</text>
</comment>
<evidence type="ECO:0000313" key="11">
    <source>
        <dbReference type="EMBL" id="GGB75108.1"/>
    </source>
</evidence>
<reference evidence="12" key="1">
    <citation type="journal article" date="2019" name="Int. J. Syst. Evol. Microbiol.">
        <title>The Global Catalogue of Microorganisms (GCM) 10K type strain sequencing project: providing services to taxonomists for standard genome sequencing and annotation.</title>
        <authorList>
            <consortium name="The Broad Institute Genomics Platform"/>
            <consortium name="The Broad Institute Genome Sequencing Center for Infectious Disease"/>
            <person name="Wu L."/>
            <person name="Ma J."/>
        </authorList>
    </citation>
    <scope>NUCLEOTIDE SEQUENCE [LARGE SCALE GENOMIC DNA]</scope>
    <source>
        <strain evidence="12">CGMCC 1.15339</strain>
    </source>
</reference>
<keyword evidence="5 11" id="KW-0223">Dioxygenase</keyword>
<dbReference type="InterPro" id="IPR017941">
    <property type="entry name" value="Rieske_2Fe-2S"/>
</dbReference>
<proteinExistence type="inferred from homology"/>
<evidence type="ECO:0000313" key="12">
    <source>
        <dbReference type="Proteomes" id="UP000617555"/>
    </source>
</evidence>
<keyword evidence="2" id="KW-0001">2Fe-2S</keyword>
<evidence type="ECO:0000256" key="2">
    <source>
        <dbReference type="ARBA" id="ARBA00022714"/>
    </source>
</evidence>
<evidence type="ECO:0000256" key="1">
    <source>
        <dbReference type="ARBA" id="ARBA00008751"/>
    </source>
</evidence>
<evidence type="ECO:0000259" key="10">
    <source>
        <dbReference type="PROSITE" id="PS51296"/>
    </source>
</evidence>
<dbReference type="Proteomes" id="UP000617555">
    <property type="component" value="Unassembled WGS sequence"/>
</dbReference>
<keyword evidence="7" id="KW-0408">Iron</keyword>
<evidence type="ECO:0000256" key="9">
    <source>
        <dbReference type="ARBA" id="ARBA00023027"/>
    </source>
</evidence>